<dbReference type="AlphaFoldDB" id="A0A5R9PHH7"/>
<sequence length="141" mass="15684">MIRWIRRVTALALHDRQLAEHGGSAGVRDEALLESALARPQQLFSYGDPPPDLAALAASLAFGLARNHPFVDGNKRTAAVACELFLALNDAILEATNVELYPVYLALAEGSLDEAEFADWLRPRVQLRPRDAVHEPKRRYR</sequence>
<dbReference type="SUPFAM" id="SSF140931">
    <property type="entry name" value="Fic-like"/>
    <property type="match status" value="1"/>
</dbReference>
<name>A0A5R9PHH7_9GAMM</name>
<gene>
    <name evidence="2" type="ORF">E5S66_02835</name>
</gene>
<evidence type="ECO:0000313" key="2">
    <source>
        <dbReference type="EMBL" id="TLX22974.1"/>
    </source>
</evidence>
<protein>
    <submittedName>
        <fullName evidence="2">Type II toxin-antitoxin system death-on-curing family toxin</fullName>
    </submittedName>
</protein>
<dbReference type="InterPro" id="IPR003812">
    <property type="entry name" value="Fido"/>
</dbReference>
<dbReference type="PROSITE" id="PS51459">
    <property type="entry name" value="FIDO"/>
    <property type="match status" value="1"/>
</dbReference>
<dbReference type="GO" id="GO:0016301">
    <property type="term" value="F:kinase activity"/>
    <property type="evidence" value="ECO:0007669"/>
    <property type="project" value="InterPro"/>
</dbReference>
<dbReference type="InterPro" id="IPR036597">
    <property type="entry name" value="Fido-like_dom_sf"/>
</dbReference>
<dbReference type="PANTHER" id="PTHR39426:SF1">
    <property type="entry name" value="HOMOLOGY TO DEATH-ON-CURING PROTEIN OF PHAGE P1"/>
    <property type="match status" value="1"/>
</dbReference>
<dbReference type="Gene3D" id="1.20.120.1870">
    <property type="entry name" value="Fic/DOC protein, Fido domain"/>
    <property type="match status" value="1"/>
</dbReference>
<accession>A0A5R9PHH7</accession>
<dbReference type="Pfam" id="PF02661">
    <property type="entry name" value="Fic"/>
    <property type="match status" value="1"/>
</dbReference>
<dbReference type="PIRSF" id="PIRSF018297">
    <property type="entry name" value="Doc"/>
    <property type="match status" value="1"/>
</dbReference>
<dbReference type="NCBIfam" id="TIGR01550">
    <property type="entry name" value="DOC_P1"/>
    <property type="match status" value="1"/>
</dbReference>
<organism evidence="2 3">
    <name type="scientific">Thermomonas fusca</name>
    <dbReference type="NCBI Taxonomy" id="215690"/>
    <lineage>
        <taxon>Bacteria</taxon>
        <taxon>Pseudomonadati</taxon>
        <taxon>Pseudomonadota</taxon>
        <taxon>Gammaproteobacteria</taxon>
        <taxon>Lysobacterales</taxon>
        <taxon>Lysobacteraceae</taxon>
        <taxon>Thermomonas</taxon>
    </lineage>
</organism>
<dbReference type="RefSeq" id="WP_138347300.1">
    <property type="nucleotide sequence ID" value="NZ_SROY01000001.1"/>
</dbReference>
<comment type="caution">
    <text evidence="2">The sequence shown here is derived from an EMBL/GenBank/DDBJ whole genome shotgun (WGS) entry which is preliminary data.</text>
</comment>
<dbReference type="PANTHER" id="PTHR39426">
    <property type="entry name" value="HOMOLOGY TO DEATH-ON-CURING PROTEIN OF PHAGE P1"/>
    <property type="match status" value="1"/>
</dbReference>
<dbReference type="Proteomes" id="UP000308508">
    <property type="component" value="Unassembled WGS sequence"/>
</dbReference>
<evidence type="ECO:0000313" key="3">
    <source>
        <dbReference type="Proteomes" id="UP000308508"/>
    </source>
</evidence>
<evidence type="ECO:0000259" key="1">
    <source>
        <dbReference type="PROSITE" id="PS51459"/>
    </source>
</evidence>
<reference evidence="2 3" key="1">
    <citation type="submission" date="2019-04" db="EMBL/GenBank/DDBJ databases">
        <authorList>
            <person name="Grouzdev D.S."/>
            <person name="Nazina T.N."/>
        </authorList>
    </citation>
    <scope>NUCLEOTIDE SEQUENCE [LARGE SCALE GENOMIC DNA]</scope>
    <source>
        <strain evidence="2 3">SHC 3-19</strain>
    </source>
</reference>
<dbReference type="InterPro" id="IPR053737">
    <property type="entry name" value="Type_II_TA_Toxin"/>
</dbReference>
<feature type="domain" description="Fido" evidence="1">
    <location>
        <begin position="5"/>
        <end position="123"/>
    </location>
</feature>
<dbReference type="InterPro" id="IPR006440">
    <property type="entry name" value="Doc"/>
</dbReference>
<proteinExistence type="predicted"/>
<dbReference type="EMBL" id="SROY01000001">
    <property type="protein sequence ID" value="TLX22974.1"/>
    <property type="molecule type" value="Genomic_DNA"/>
</dbReference>
<keyword evidence="3" id="KW-1185">Reference proteome</keyword>